<protein>
    <submittedName>
        <fullName evidence="1">Uncharacterized protein</fullName>
    </submittedName>
</protein>
<dbReference type="InterPro" id="IPR007060">
    <property type="entry name" value="FtsL/DivIC"/>
</dbReference>
<keyword evidence="2" id="KW-1185">Reference proteome</keyword>
<accession>A0A6V8P5G9</accession>
<gene>
    <name evidence="1" type="ORF">HKBW3S33_00999</name>
</gene>
<name>A0A6V8P5G9_9ACTN</name>
<evidence type="ECO:0000313" key="1">
    <source>
        <dbReference type="EMBL" id="GFP27587.1"/>
    </source>
</evidence>
<dbReference type="Proteomes" id="UP000591948">
    <property type="component" value="Unassembled WGS sequence"/>
</dbReference>
<comment type="caution">
    <text evidence="1">The sequence shown here is derived from an EMBL/GenBank/DDBJ whole genome shotgun (WGS) entry which is preliminary data.</text>
</comment>
<organism evidence="1 2">
    <name type="scientific">Candidatus Hakubella thermalkaliphila</name>
    <dbReference type="NCBI Taxonomy" id="2754717"/>
    <lineage>
        <taxon>Bacteria</taxon>
        <taxon>Bacillati</taxon>
        <taxon>Actinomycetota</taxon>
        <taxon>Actinomycetota incertae sedis</taxon>
        <taxon>Candidatus Hakubellales</taxon>
        <taxon>Candidatus Hakubellaceae</taxon>
        <taxon>Candidatus Hakubella</taxon>
    </lineage>
</organism>
<reference evidence="1 2" key="1">
    <citation type="journal article" date="2020" name="Front. Microbiol.">
        <title>Single-cell genomics of novel Actinobacteria with the Wood-Ljungdahl pathway discovered in a serpentinizing system.</title>
        <authorList>
            <person name="Merino N."/>
            <person name="Kawai M."/>
            <person name="Boyd E.S."/>
            <person name="Colman D.R."/>
            <person name="McGlynn S.E."/>
            <person name="Nealson K.H."/>
            <person name="Kurokawa K."/>
            <person name="Hongoh Y."/>
        </authorList>
    </citation>
    <scope>NUCLEOTIDE SEQUENCE [LARGE SCALE GENOMIC DNA]</scope>
    <source>
        <strain evidence="1 2">S33</strain>
    </source>
</reference>
<dbReference type="EMBL" id="BLRY01000046">
    <property type="protein sequence ID" value="GFP27587.1"/>
    <property type="molecule type" value="Genomic_DNA"/>
</dbReference>
<proteinExistence type="predicted"/>
<dbReference type="Pfam" id="PF04977">
    <property type="entry name" value="DivIC"/>
    <property type="match status" value="1"/>
</dbReference>
<evidence type="ECO:0000313" key="2">
    <source>
        <dbReference type="Proteomes" id="UP000591948"/>
    </source>
</evidence>
<sequence>MASVAQKLKTKKRRIEEPGLRLVKGGVDRETHKKPTRGYFFGIFVLTTVYLGFLALAHVALQAQIMENGLRLNSLKNEISRVQDENTRLSLELAELKSPQRIITIAKDKLGMVMPDEVKYLSVENQGKGKIEEVKEKPFVEAVLGFEEQKGLTLGTIDSLVISNIRMTLFLFSP</sequence>